<dbReference type="AlphaFoldDB" id="A0A160T3H3"/>
<dbReference type="SUPFAM" id="SSF51905">
    <property type="entry name" value="FAD/NAD(P)-binding domain"/>
    <property type="match status" value="1"/>
</dbReference>
<dbReference type="Gene3D" id="3.50.50.60">
    <property type="entry name" value="FAD/NAD(P)-binding domain"/>
    <property type="match status" value="1"/>
</dbReference>
<dbReference type="Pfam" id="PF13450">
    <property type="entry name" value="NAD_binding_8"/>
    <property type="match status" value="1"/>
</dbReference>
<dbReference type="PANTHER" id="PTHR10668">
    <property type="entry name" value="PHYTOENE DEHYDROGENASE"/>
    <property type="match status" value="1"/>
</dbReference>
<evidence type="ECO:0000313" key="2">
    <source>
        <dbReference type="Proteomes" id="UP000215027"/>
    </source>
</evidence>
<accession>A0A160T3H3</accession>
<gene>
    <name evidence="1" type="primary">p</name>
    <name evidence="1" type="ORF">CFX0092_A1212</name>
</gene>
<organism evidence="1 2">
    <name type="scientific">Candidatus Promineifilum breve</name>
    <dbReference type="NCBI Taxonomy" id="1806508"/>
    <lineage>
        <taxon>Bacteria</taxon>
        <taxon>Bacillati</taxon>
        <taxon>Chloroflexota</taxon>
        <taxon>Ardenticatenia</taxon>
        <taxon>Candidatus Promineifilales</taxon>
        <taxon>Candidatus Promineifilaceae</taxon>
        <taxon>Candidatus Promineifilum</taxon>
    </lineage>
</organism>
<dbReference type="PANTHER" id="PTHR10668:SF105">
    <property type="entry name" value="DEHYDROGENASE-RELATED"/>
    <property type="match status" value="1"/>
</dbReference>
<reference evidence="1" key="1">
    <citation type="submission" date="2016-01" db="EMBL/GenBank/DDBJ databases">
        <authorList>
            <person name="Mcilroy J.S."/>
            <person name="Karst M S."/>
            <person name="Albertsen M."/>
        </authorList>
    </citation>
    <scope>NUCLEOTIDE SEQUENCE</scope>
    <source>
        <strain evidence="1">Cfx-K</strain>
    </source>
</reference>
<dbReference type="Proteomes" id="UP000215027">
    <property type="component" value="Chromosome I"/>
</dbReference>
<dbReference type="InterPro" id="IPR036188">
    <property type="entry name" value="FAD/NAD-bd_sf"/>
</dbReference>
<dbReference type="EMBL" id="LN890655">
    <property type="protein sequence ID" value="CUS03090.2"/>
    <property type="molecule type" value="Genomic_DNA"/>
</dbReference>
<dbReference type="PRINTS" id="PR00411">
    <property type="entry name" value="PNDRDTASEI"/>
</dbReference>
<sequence length="484" mass="52003">MTPMSKTTQYDAVIVGSGPNGLAAAVTLAQAGRSVLVLEGKDTIGGGMRTLEYTLPGYRHDVCSAVHPLGVGSPFFRDIPLRDHGLQWVFPDLPLVHMMDDRGVALHQSIDETAAGLGRDGDAYRRLFAPIVKEWRGLLDEFLGPLGLPRRPLLMARFGLRAIQPATRLARGTFETEEARALFAGMAAHITIPLEKVTTAAGGLMLGMLAHAIGWPFARGGSQSIATALAAYLRALGGEIQTGVWVRSMSDIPPARAVLFDVTVRDLLTIAGDELPGGYRNRLAGYRYGQGVFKVDWALSEPVPWRDPLARRAGTLHIGGTLAEIAAGERAIWDGRVANPPYILFAQPSVFDPERAPQGQAGPGLPGHVAWAYCHVPNGSTVDMTAAIEAQIERHASGFGDCIIGRHTINAVEYQAYNPNYPGGDINSGVQDWRQLFTRPVARINPYTTPNPRLFICSAATPPGGGVHGMCGYYAARAALKGRF</sequence>
<protein>
    <submittedName>
        <fullName evidence="1">Protein p49</fullName>
    </submittedName>
</protein>
<dbReference type="KEGG" id="pbf:CFX0092_A1212"/>
<name>A0A160T3H3_9CHLR</name>
<evidence type="ECO:0000313" key="1">
    <source>
        <dbReference type="EMBL" id="CUS03090.2"/>
    </source>
</evidence>
<proteinExistence type="predicted"/>
<keyword evidence="2" id="KW-1185">Reference proteome</keyword>